<dbReference type="InterPro" id="IPR020629">
    <property type="entry name" value="FPG_Glyclase"/>
</dbReference>
<dbReference type="Pfam" id="PF06827">
    <property type="entry name" value="zf-FPG_IleRS"/>
    <property type="match status" value="1"/>
</dbReference>
<keyword evidence="11 15" id="KW-0456">Lyase</keyword>
<evidence type="ECO:0000256" key="4">
    <source>
        <dbReference type="ARBA" id="ARBA00022723"/>
    </source>
</evidence>
<dbReference type="InterPro" id="IPR000214">
    <property type="entry name" value="Znf_DNA_glyclase/AP_lyase"/>
</dbReference>
<dbReference type="PANTHER" id="PTHR22993:SF9">
    <property type="entry name" value="FORMAMIDOPYRIMIDINE-DNA GLYCOSYLASE"/>
    <property type="match status" value="1"/>
</dbReference>
<comment type="catalytic activity">
    <reaction evidence="14 15">
        <text>2'-deoxyribonucleotide-(2'-deoxyribose 5'-phosphate)-2'-deoxyribonucleotide-DNA = a 3'-end 2'-deoxyribonucleotide-(2,3-dehydro-2,3-deoxyribose 5'-phosphate)-DNA + a 5'-end 5'-phospho-2'-deoxyribonucleoside-DNA + H(+)</text>
        <dbReference type="Rhea" id="RHEA:66592"/>
        <dbReference type="Rhea" id="RHEA-COMP:13180"/>
        <dbReference type="Rhea" id="RHEA-COMP:16897"/>
        <dbReference type="Rhea" id="RHEA-COMP:17067"/>
        <dbReference type="ChEBI" id="CHEBI:15378"/>
        <dbReference type="ChEBI" id="CHEBI:136412"/>
        <dbReference type="ChEBI" id="CHEBI:157695"/>
        <dbReference type="ChEBI" id="CHEBI:167181"/>
        <dbReference type="EC" id="4.2.99.18"/>
    </reaction>
</comment>
<dbReference type="GO" id="GO:0003684">
    <property type="term" value="F:damaged DNA binding"/>
    <property type="evidence" value="ECO:0007669"/>
    <property type="project" value="InterPro"/>
</dbReference>
<dbReference type="EC" id="4.2.99.18" evidence="15"/>
<dbReference type="Gene3D" id="1.10.8.50">
    <property type="match status" value="1"/>
</dbReference>
<feature type="active site" description="Proton donor" evidence="15">
    <location>
        <position position="3"/>
    </location>
</feature>
<dbReference type="InterPro" id="IPR035937">
    <property type="entry name" value="FPG_N"/>
</dbReference>
<keyword evidence="6 15" id="KW-0863">Zinc-finger</keyword>
<dbReference type="SUPFAM" id="SSF81624">
    <property type="entry name" value="N-terminal domain of MutM-like DNA repair proteins"/>
    <property type="match status" value="1"/>
</dbReference>
<sequence length="277" mass="30739">MPELPEVETIRADLESRLTRRTLTGGQFFWDRTAGRPAADPAGVIQGVTGRTVEAAERRGKFLVLRLSGGAALVVHLRMTGRLTLQPSGAARSGSLRALFSLDYGSELHFEDQRKFGRIYFAEDDTALAEVLSKLGPEPLEEHFSLESFRELVRGRRAQLKPLLLDQRFVAGLGNIYVDEALFRAQLHPLRRSDTLSKEDVTRLHAAIGEALRQGIANRGTTLSDYRDSWGTAGLNREQLLVFRRDGKPCPRCGTPIEKIRVGQRGTHLCPSCQPAP</sequence>
<dbReference type="InterPro" id="IPR010663">
    <property type="entry name" value="Znf_FPG/IleRS"/>
</dbReference>
<comment type="cofactor">
    <cofactor evidence="15">
        <name>Zn(2+)</name>
        <dbReference type="ChEBI" id="CHEBI:29105"/>
    </cofactor>
    <text evidence="15">Binds 1 zinc ion per subunit.</text>
</comment>
<feature type="active site" description="Schiff-base intermediate with DNA" evidence="15">
    <location>
        <position position="2"/>
    </location>
</feature>
<accession>A0A6J4I1E0</accession>
<evidence type="ECO:0000256" key="2">
    <source>
        <dbReference type="ARBA" id="ARBA00009409"/>
    </source>
</evidence>
<evidence type="ECO:0000256" key="3">
    <source>
        <dbReference type="ARBA" id="ARBA00011245"/>
    </source>
</evidence>
<gene>
    <name evidence="15" type="primary">mutM</name>
    <name evidence="15" type="synonym">fpg</name>
    <name evidence="18" type="ORF">AVDCRST_MAG77-1343</name>
</gene>
<keyword evidence="10 15" id="KW-0234">DNA repair</keyword>
<dbReference type="PANTHER" id="PTHR22993">
    <property type="entry name" value="FORMAMIDOPYRIMIDINE-DNA GLYCOSYLASE"/>
    <property type="match status" value="1"/>
</dbReference>
<evidence type="ECO:0000256" key="6">
    <source>
        <dbReference type="ARBA" id="ARBA00022771"/>
    </source>
</evidence>
<dbReference type="Gene3D" id="3.20.190.10">
    <property type="entry name" value="MutM-like, N-terminal"/>
    <property type="match status" value="1"/>
</dbReference>
<dbReference type="NCBIfam" id="NF002211">
    <property type="entry name" value="PRK01103.1"/>
    <property type="match status" value="1"/>
</dbReference>
<dbReference type="SUPFAM" id="SSF57716">
    <property type="entry name" value="Glucocorticoid receptor-like (DNA-binding domain)"/>
    <property type="match status" value="1"/>
</dbReference>
<feature type="active site" description="Proton donor; for delta-elimination activity" evidence="15">
    <location>
        <position position="265"/>
    </location>
</feature>
<dbReference type="InterPro" id="IPR012319">
    <property type="entry name" value="FPG_cat"/>
</dbReference>
<evidence type="ECO:0000256" key="11">
    <source>
        <dbReference type="ARBA" id="ARBA00023239"/>
    </source>
</evidence>
<evidence type="ECO:0000256" key="10">
    <source>
        <dbReference type="ARBA" id="ARBA00023204"/>
    </source>
</evidence>
<feature type="active site" description="Proton donor; for beta-elimination activity" evidence="15">
    <location>
        <position position="61"/>
    </location>
</feature>
<keyword evidence="5 15" id="KW-0227">DNA damage</keyword>
<evidence type="ECO:0000256" key="7">
    <source>
        <dbReference type="ARBA" id="ARBA00022801"/>
    </source>
</evidence>
<comment type="function">
    <text evidence="15">Involved in base excision repair of DNA damaged by oxidation or by mutagenic agents. Acts as DNA glycosylase that recognizes and removes damaged bases. Has a preference for oxidized purines, such as 7,8-dihydro-8-oxoguanine (8-oxoG). Has AP (apurinic/apyrimidinic) lyase activity and introduces nicks in the DNA strand. Cleaves the DNA backbone by beta-delta elimination to generate a single-strand break at the site of the removed base with both 3'- and 5'-phosphates.</text>
</comment>
<evidence type="ECO:0000256" key="15">
    <source>
        <dbReference type="HAMAP-Rule" id="MF_00103"/>
    </source>
</evidence>
<dbReference type="Pfam" id="PF06831">
    <property type="entry name" value="H2TH"/>
    <property type="match status" value="1"/>
</dbReference>
<evidence type="ECO:0000256" key="13">
    <source>
        <dbReference type="ARBA" id="ARBA00023295"/>
    </source>
</evidence>
<comment type="caution">
    <text evidence="15">Lacks conserved residue(s) required for the propagation of feature annotation.</text>
</comment>
<dbReference type="GO" id="GO:0034039">
    <property type="term" value="F:8-oxo-7,8-dihydroguanine DNA N-glycosylase activity"/>
    <property type="evidence" value="ECO:0007669"/>
    <property type="project" value="TreeGrafter"/>
</dbReference>
<dbReference type="EMBL" id="CADCTC010000084">
    <property type="protein sequence ID" value="CAA9237655.1"/>
    <property type="molecule type" value="Genomic_DNA"/>
</dbReference>
<dbReference type="CDD" id="cd08966">
    <property type="entry name" value="EcFpg-like_N"/>
    <property type="match status" value="1"/>
</dbReference>
<keyword evidence="13 15" id="KW-0326">Glycosidase</keyword>
<evidence type="ECO:0000256" key="5">
    <source>
        <dbReference type="ARBA" id="ARBA00022763"/>
    </source>
</evidence>
<dbReference type="GO" id="GO:0008270">
    <property type="term" value="F:zinc ion binding"/>
    <property type="evidence" value="ECO:0007669"/>
    <property type="project" value="UniProtKB-UniRule"/>
</dbReference>
<keyword evidence="4 15" id="KW-0479">Metal-binding</keyword>
<feature type="binding site" evidence="15">
    <location>
        <position position="114"/>
    </location>
    <ligand>
        <name>DNA</name>
        <dbReference type="ChEBI" id="CHEBI:16991"/>
    </ligand>
</feature>
<feature type="binding site" evidence="15">
    <location>
        <position position="156"/>
    </location>
    <ligand>
        <name>DNA</name>
        <dbReference type="ChEBI" id="CHEBI:16991"/>
    </ligand>
</feature>
<reference evidence="18" key="1">
    <citation type="submission" date="2020-02" db="EMBL/GenBank/DDBJ databases">
        <authorList>
            <person name="Meier V. D."/>
        </authorList>
    </citation>
    <scope>NUCLEOTIDE SEQUENCE</scope>
    <source>
        <strain evidence="18">AVDCRST_MAG77</strain>
    </source>
</reference>
<dbReference type="AlphaFoldDB" id="A0A6J4I1E0"/>
<dbReference type="EC" id="3.2.2.23" evidence="15"/>
<feature type="domain" description="FPG-type" evidence="16">
    <location>
        <begin position="241"/>
        <end position="275"/>
    </location>
</feature>
<evidence type="ECO:0000256" key="8">
    <source>
        <dbReference type="ARBA" id="ARBA00022833"/>
    </source>
</evidence>
<dbReference type="NCBIfam" id="TIGR00577">
    <property type="entry name" value="fpg"/>
    <property type="match status" value="1"/>
</dbReference>
<evidence type="ECO:0000259" key="16">
    <source>
        <dbReference type="PROSITE" id="PS51066"/>
    </source>
</evidence>
<dbReference type="PROSITE" id="PS51068">
    <property type="entry name" value="FPG_CAT"/>
    <property type="match status" value="1"/>
</dbReference>
<comment type="subunit">
    <text evidence="3 15">Monomer.</text>
</comment>
<keyword evidence="12 15" id="KW-0511">Multifunctional enzyme</keyword>
<dbReference type="HAMAP" id="MF_00103">
    <property type="entry name" value="Fapy_DNA_glycosyl"/>
    <property type="match status" value="1"/>
</dbReference>
<dbReference type="PROSITE" id="PS51066">
    <property type="entry name" value="ZF_FPG_2"/>
    <property type="match status" value="1"/>
</dbReference>
<dbReference type="SMART" id="SM00898">
    <property type="entry name" value="Fapy_DNA_glyco"/>
    <property type="match status" value="1"/>
</dbReference>
<dbReference type="InterPro" id="IPR010979">
    <property type="entry name" value="Ribosomal_uS13-like_H2TH"/>
</dbReference>
<dbReference type="InterPro" id="IPR015886">
    <property type="entry name" value="H2TH_FPG"/>
</dbReference>
<evidence type="ECO:0000256" key="1">
    <source>
        <dbReference type="ARBA" id="ARBA00001668"/>
    </source>
</evidence>
<evidence type="ECO:0000256" key="9">
    <source>
        <dbReference type="ARBA" id="ARBA00023125"/>
    </source>
</evidence>
<organism evidence="18">
    <name type="scientific">uncultured Chloroflexota bacterium</name>
    <dbReference type="NCBI Taxonomy" id="166587"/>
    <lineage>
        <taxon>Bacteria</taxon>
        <taxon>Bacillati</taxon>
        <taxon>Chloroflexota</taxon>
        <taxon>environmental samples</taxon>
    </lineage>
</organism>
<dbReference type="Pfam" id="PF01149">
    <property type="entry name" value="Fapy_DNA_glyco"/>
    <property type="match status" value="1"/>
</dbReference>
<keyword evidence="9 15" id="KW-0238">DNA-binding</keyword>
<evidence type="ECO:0000256" key="12">
    <source>
        <dbReference type="ARBA" id="ARBA00023268"/>
    </source>
</evidence>
<dbReference type="GO" id="GO:0003690">
    <property type="term" value="F:double-stranded DNA binding"/>
    <property type="evidence" value="ECO:0007669"/>
    <property type="project" value="UniProtKB-ARBA"/>
</dbReference>
<dbReference type="GO" id="GO:0140078">
    <property type="term" value="F:class I DNA-(apurinic or apyrimidinic site) endonuclease activity"/>
    <property type="evidence" value="ECO:0007669"/>
    <property type="project" value="UniProtKB-EC"/>
</dbReference>
<proteinExistence type="inferred from homology"/>
<dbReference type="GO" id="GO:0006284">
    <property type="term" value="P:base-excision repair"/>
    <property type="evidence" value="ECO:0007669"/>
    <property type="project" value="InterPro"/>
</dbReference>
<keyword evidence="8 15" id="KW-0862">Zinc</keyword>
<dbReference type="PROSITE" id="PS01242">
    <property type="entry name" value="ZF_FPG_1"/>
    <property type="match status" value="1"/>
</dbReference>
<protein>
    <recommendedName>
        <fullName evidence="15">Formamidopyrimidine-DNA glycosylase</fullName>
        <shortName evidence="15">Fapy-DNA glycosylase</shortName>
        <ecNumber evidence="15">3.2.2.23</ecNumber>
    </recommendedName>
    <alternativeName>
        <fullName evidence="15">DNA-(apurinic or apyrimidinic site) lyase MutM</fullName>
        <shortName evidence="15">AP lyase MutM</shortName>
        <ecNumber evidence="15">4.2.99.18</ecNumber>
    </alternativeName>
</protein>
<keyword evidence="7 15" id="KW-0378">Hydrolase</keyword>
<evidence type="ECO:0000313" key="18">
    <source>
        <dbReference type="EMBL" id="CAA9237655.1"/>
    </source>
</evidence>
<evidence type="ECO:0000259" key="17">
    <source>
        <dbReference type="PROSITE" id="PS51068"/>
    </source>
</evidence>
<feature type="domain" description="Formamidopyrimidine-DNA glycosylase catalytic" evidence="17">
    <location>
        <begin position="2"/>
        <end position="117"/>
    </location>
</feature>
<evidence type="ECO:0000256" key="14">
    <source>
        <dbReference type="ARBA" id="ARBA00044632"/>
    </source>
</evidence>
<dbReference type="SMART" id="SM01232">
    <property type="entry name" value="H2TH"/>
    <property type="match status" value="1"/>
</dbReference>
<comment type="catalytic activity">
    <reaction evidence="1 15">
        <text>Hydrolysis of DNA containing ring-opened 7-methylguanine residues, releasing 2,6-diamino-4-hydroxy-5-(N-methyl)formamidopyrimidine.</text>
        <dbReference type="EC" id="3.2.2.23"/>
    </reaction>
</comment>
<dbReference type="FunFam" id="1.10.8.50:FF:000003">
    <property type="entry name" value="Formamidopyrimidine-DNA glycosylase"/>
    <property type="match status" value="1"/>
</dbReference>
<name>A0A6J4I1E0_9CHLR</name>
<dbReference type="SUPFAM" id="SSF46946">
    <property type="entry name" value="S13-like H2TH domain"/>
    <property type="match status" value="1"/>
</dbReference>
<dbReference type="InterPro" id="IPR015887">
    <property type="entry name" value="DNA_glyclase_Znf_dom_DNA_BS"/>
</dbReference>
<comment type="similarity">
    <text evidence="2 15">Belongs to the FPG family.</text>
</comment>